<dbReference type="PANTHER" id="PTHR27002">
    <property type="entry name" value="RECEPTOR-LIKE SERINE/THREONINE-PROTEIN KINASE SD1-8"/>
    <property type="match status" value="1"/>
</dbReference>
<dbReference type="Pfam" id="PF01657">
    <property type="entry name" value="Stress-antifung"/>
    <property type="match status" value="2"/>
</dbReference>
<dbReference type="GO" id="GO:0005886">
    <property type="term" value="C:plasma membrane"/>
    <property type="evidence" value="ECO:0007669"/>
    <property type="project" value="TreeGrafter"/>
</dbReference>
<keyword evidence="4 14" id="KW-0812">Transmembrane</keyword>
<feature type="chain" id="PRO_5035942757" evidence="15">
    <location>
        <begin position="20"/>
        <end position="664"/>
    </location>
</feature>
<evidence type="ECO:0000256" key="8">
    <source>
        <dbReference type="ARBA" id="ARBA00022777"/>
    </source>
</evidence>
<dbReference type="CDD" id="cd14066">
    <property type="entry name" value="STKc_IRAK"/>
    <property type="match status" value="1"/>
</dbReference>
<keyword evidence="8" id="KW-0418">Kinase</keyword>
<dbReference type="Gene3D" id="3.30.200.20">
    <property type="entry name" value="Phosphorylase Kinase, domain 1"/>
    <property type="match status" value="1"/>
</dbReference>
<evidence type="ECO:0000256" key="15">
    <source>
        <dbReference type="SAM" id="SignalP"/>
    </source>
</evidence>
<dbReference type="CDD" id="cd23509">
    <property type="entry name" value="Gnk2-like"/>
    <property type="match status" value="2"/>
</dbReference>
<proteinExistence type="predicted"/>
<dbReference type="PROSITE" id="PS00108">
    <property type="entry name" value="PROTEIN_KINASE_ST"/>
    <property type="match status" value="1"/>
</dbReference>
<keyword evidence="9" id="KW-0067">ATP-binding</keyword>
<evidence type="ECO:0000256" key="6">
    <source>
        <dbReference type="ARBA" id="ARBA00022737"/>
    </source>
</evidence>
<dbReference type="Gene3D" id="1.10.510.10">
    <property type="entry name" value="Transferase(Phosphotransferase) domain 1"/>
    <property type="match status" value="1"/>
</dbReference>
<reference evidence="18" key="1">
    <citation type="submission" date="2020-05" db="EMBL/GenBank/DDBJ databases">
        <title>WGS assembly of Panicum virgatum.</title>
        <authorList>
            <person name="Lovell J.T."/>
            <person name="Jenkins J."/>
            <person name="Shu S."/>
            <person name="Juenger T.E."/>
            <person name="Schmutz J."/>
        </authorList>
    </citation>
    <scope>NUCLEOTIDE SEQUENCE</scope>
    <source>
        <strain evidence="18">AP13</strain>
    </source>
</reference>
<evidence type="ECO:0000256" key="5">
    <source>
        <dbReference type="ARBA" id="ARBA00022729"/>
    </source>
</evidence>
<evidence type="ECO:0000256" key="7">
    <source>
        <dbReference type="ARBA" id="ARBA00022741"/>
    </source>
</evidence>
<organism evidence="18 19">
    <name type="scientific">Panicum virgatum</name>
    <name type="common">Blackwell switchgrass</name>
    <dbReference type="NCBI Taxonomy" id="38727"/>
    <lineage>
        <taxon>Eukaryota</taxon>
        <taxon>Viridiplantae</taxon>
        <taxon>Streptophyta</taxon>
        <taxon>Embryophyta</taxon>
        <taxon>Tracheophyta</taxon>
        <taxon>Spermatophyta</taxon>
        <taxon>Magnoliopsida</taxon>
        <taxon>Liliopsida</taxon>
        <taxon>Poales</taxon>
        <taxon>Poaceae</taxon>
        <taxon>PACMAD clade</taxon>
        <taxon>Panicoideae</taxon>
        <taxon>Panicodae</taxon>
        <taxon>Paniceae</taxon>
        <taxon>Panicinae</taxon>
        <taxon>Panicum</taxon>
        <taxon>Panicum sect. Hiantes</taxon>
    </lineage>
</organism>
<evidence type="ECO:0000259" key="17">
    <source>
        <dbReference type="PROSITE" id="PS51473"/>
    </source>
</evidence>
<keyword evidence="19" id="KW-1185">Reference proteome</keyword>
<feature type="region of interest" description="Disordered" evidence="13">
    <location>
        <begin position="636"/>
        <end position="664"/>
    </location>
</feature>
<dbReference type="FunFam" id="3.30.200.20:FF:000142">
    <property type="entry name" value="Cysteine-rich receptor-like protein kinase 10"/>
    <property type="match status" value="1"/>
</dbReference>
<evidence type="ECO:0000313" key="19">
    <source>
        <dbReference type="Proteomes" id="UP000823388"/>
    </source>
</evidence>
<keyword evidence="10 14" id="KW-1133">Transmembrane helix</keyword>
<evidence type="ECO:0000313" key="18">
    <source>
        <dbReference type="EMBL" id="KAG2626657.1"/>
    </source>
</evidence>
<name>A0A8T0UWM9_PANVG</name>
<evidence type="ECO:0000256" key="4">
    <source>
        <dbReference type="ARBA" id="ARBA00022692"/>
    </source>
</evidence>
<sequence length="664" mass="71587">MNSLLPLILLLLLPATTNADDLGYYITSACSYNTNYTRGSAFQANRDAILSSLPAAAAASSSGFAENVTGAAPPDLAYGLAQCRGDASASECRSCLDGAARDMAAECPAQKSAVLIYEGCLLRLSNASFFGRVKTSRATYVCSPHKAAAVAAQPDFNSSLGALMSGLAEKAYGSPRMFAVGAVNHTPYEKIHGMARCTQDLSRDDCHSCLAKAVRIIPDCCPGRSGGRIFFWSCSVRFEVGPFYNIQLAEAAMSPAPAPAPGGGPLVNGSDHYPVAPRSTGSGSSRTVRNTALLVSIPAAIALLLLVIVTVCICKNRKAHKHVLIARDGHGDDEEMRSSGPLQYDLSTLRAATDNFSEENKIGKGGFGPVYKGTLGNGQEIAVKRLARISQQGHAEMKNEVVLIAKLQHRNLVRLLGFCIEEGEKLLVYEFLSNKSLDKFIFGPASQQELSWGQRKKIIEGIGRGLMYLHEDSRLKVIHRDLKAGNILLDADMNPKISDFGLAKSFSIDASQANTEHVAGTYGYMAPEYVENHIFSSKSDVFSYGVLVLEIITGKRVQEDLVESVWKRWSLGSVAQLLDGYPADEPGRQDMLRCIHIGLLCIQEDPQLRPSMASVLQMLKHRIVTMSAPTKPAFVIPGPGERPRPAAPEPLTINEASVSELEPR</sequence>
<dbReference type="GO" id="GO:0004674">
    <property type="term" value="F:protein serine/threonine kinase activity"/>
    <property type="evidence" value="ECO:0007669"/>
    <property type="project" value="UniProtKB-KW"/>
</dbReference>
<evidence type="ECO:0000256" key="9">
    <source>
        <dbReference type="ARBA" id="ARBA00022840"/>
    </source>
</evidence>
<dbReference type="SMART" id="SM00220">
    <property type="entry name" value="S_TKc"/>
    <property type="match status" value="1"/>
</dbReference>
<comment type="subcellular location">
    <subcellularLocation>
        <location evidence="1">Membrane</location>
        <topology evidence="1">Single-pass membrane protein</topology>
    </subcellularLocation>
</comment>
<dbReference type="EMBL" id="CM029041">
    <property type="protein sequence ID" value="KAG2626657.1"/>
    <property type="molecule type" value="Genomic_DNA"/>
</dbReference>
<evidence type="ECO:0000256" key="2">
    <source>
        <dbReference type="ARBA" id="ARBA00022527"/>
    </source>
</evidence>
<evidence type="ECO:0000256" key="14">
    <source>
        <dbReference type="SAM" id="Phobius"/>
    </source>
</evidence>
<evidence type="ECO:0000256" key="13">
    <source>
        <dbReference type="SAM" id="MobiDB-lite"/>
    </source>
</evidence>
<keyword evidence="3" id="KW-0808">Transferase</keyword>
<dbReference type="Gene3D" id="3.30.430.20">
    <property type="entry name" value="Gnk2 domain, C-X8-C-X2-C motif"/>
    <property type="match status" value="2"/>
</dbReference>
<dbReference type="InterPro" id="IPR000719">
    <property type="entry name" value="Prot_kinase_dom"/>
</dbReference>
<dbReference type="SUPFAM" id="SSF56112">
    <property type="entry name" value="Protein kinase-like (PK-like)"/>
    <property type="match status" value="1"/>
</dbReference>
<dbReference type="InterPro" id="IPR002902">
    <property type="entry name" value="GNK2"/>
</dbReference>
<evidence type="ECO:0000259" key="16">
    <source>
        <dbReference type="PROSITE" id="PS50011"/>
    </source>
</evidence>
<dbReference type="PANTHER" id="PTHR27002:SF1050">
    <property type="entry name" value="CYSTEINE-RICH RECEPTOR-LIKE PROTEIN KINASE 5"/>
    <property type="match status" value="1"/>
</dbReference>
<protein>
    <submittedName>
        <fullName evidence="18">Uncharacterized protein</fullName>
    </submittedName>
</protein>
<feature type="transmembrane region" description="Helical" evidence="14">
    <location>
        <begin position="292"/>
        <end position="314"/>
    </location>
</feature>
<keyword evidence="12" id="KW-0325">Glycoprotein</keyword>
<keyword evidence="6" id="KW-0677">Repeat</keyword>
<dbReference type="InterPro" id="IPR038408">
    <property type="entry name" value="GNK2_sf"/>
</dbReference>
<keyword evidence="11 14" id="KW-0472">Membrane</keyword>
<evidence type="ECO:0000256" key="12">
    <source>
        <dbReference type="ARBA" id="ARBA00023180"/>
    </source>
</evidence>
<keyword evidence="2" id="KW-0723">Serine/threonine-protein kinase</keyword>
<evidence type="ECO:0000256" key="1">
    <source>
        <dbReference type="ARBA" id="ARBA00004167"/>
    </source>
</evidence>
<dbReference type="InterPro" id="IPR008271">
    <property type="entry name" value="Ser/Thr_kinase_AS"/>
</dbReference>
<keyword evidence="7" id="KW-0547">Nucleotide-binding</keyword>
<evidence type="ECO:0000256" key="11">
    <source>
        <dbReference type="ARBA" id="ARBA00023136"/>
    </source>
</evidence>
<feature type="signal peptide" evidence="15">
    <location>
        <begin position="1"/>
        <end position="19"/>
    </location>
</feature>
<dbReference type="OrthoDB" id="640734at2759"/>
<dbReference type="AlphaFoldDB" id="A0A8T0UWM9"/>
<dbReference type="PROSITE" id="PS50011">
    <property type="entry name" value="PROTEIN_KINASE_DOM"/>
    <property type="match status" value="1"/>
</dbReference>
<feature type="domain" description="Protein kinase" evidence="16">
    <location>
        <begin position="356"/>
        <end position="624"/>
    </location>
</feature>
<dbReference type="PROSITE" id="PS51473">
    <property type="entry name" value="GNK2"/>
    <property type="match status" value="2"/>
</dbReference>
<dbReference type="Proteomes" id="UP000823388">
    <property type="component" value="Chromosome 3K"/>
</dbReference>
<feature type="domain" description="Gnk2-homologous" evidence="17">
    <location>
        <begin position="24"/>
        <end position="129"/>
    </location>
</feature>
<dbReference type="Pfam" id="PF00069">
    <property type="entry name" value="Pkinase"/>
    <property type="match status" value="1"/>
</dbReference>
<comment type="caution">
    <text evidence="18">The sequence shown here is derived from an EMBL/GenBank/DDBJ whole genome shotgun (WGS) entry which is preliminary data.</text>
</comment>
<feature type="domain" description="Gnk2-homologous" evidence="17">
    <location>
        <begin position="135"/>
        <end position="243"/>
    </location>
</feature>
<gene>
    <name evidence="18" type="ORF">PVAP13_3KG236500</name>
</gene>
<dbReference type="InterPro" id="IPR011009">
    <property type="entry name" value="Kinase-like_dom_sf"/>
</dbReference>
<dbReference type="GO" id="GO:0005524">
    <property type="term" value="F:ATP binding"/>
    <property type="evidence" value="ECO:0007669"/>
    <property type="project" value="UniProtKB-KW"/>
</dbReference>
<dbReference type="GO" id="GO:0006950">
    <property type="term" value="P:response to stress"/>
    <property type="evidence" value="ECO:0007669"/>
    <property type="project" value="UniProtKB-ARBA"/>
</dbReference>
<evidence type="ECO:0000256" key="10">
    <source>
        <dbReference type="ARBA" id="ARBA00022989"/>
    </source>
</evidence>
<accession>A0A8T0UWM9</accession>
<evidence type="ECO:0000256" key="3">
    <source>
        <dbReference type="ARBA" id="ARBA00022679"/>
    </source>
</evidence>
<keyword evidence="5 15" id="KW-0732">Signal</keyword>
<dbReference type="FunFam" id="1.10.510.10:FF:000129">
    <property type="entry name" value="cysteine-rich receptor-like protein kinase 10"/>
    <property type="match status" value="1"/>
</dbReference>